<feature type="signal peptide" evidence="1">
    <location>
        <begin position="1"/>
        <end position="19"/>
    </location>
</feature>
<reference evidence="2 3" key="1">
    <citation type="submission" date="2019-12" db="EMBL/GenBank/DDBJ databases">
        <title>Genome sequencing and assembly of endphytes of Porphyra tenera.</title>
        <authorList>
            <person name="Park J.M."/>
            <person name="Shin R."/>
            <person name="Jo S.H."/>
        </authorList>
    </citation>
    <scope>NUCLEOTIDE SEQUENCE [LARGE SCALE GENOMIC DNA]</scope>
    <source>
        <strain evidence="2 3">GPM4</strain>
    </source>
</reference>
<keyword evidence="3" id="KW-1185">Reference proteome</keyword>
<feature type="chain" id="PRO_5032285111" description="DUF2884 family protein" evidence="1">
    <location>
        <begin position="20"/>
        <end position="259"/>
    </location>
</feature>
<evidence type="ECO:0008006" key="4">
    <source>
        <dbReference type="Google" id="ProtNLM"/>
    </source>
</evidence>
<dbReference type="OrthoDB" id="6397557at2"/>
<sequence>MHKLIFCTALLFSSMAVSAEQQCDVEFDGVMQLEDQVLTLTTTQDDKIVINQSKQLWVNGTKTQLNVNQQARLDEFYNSIHSVVPMAANIASDAIELARYALHETFTQLLGENNSVVDDISAQLGELKRELDRSFYSDDGSINLNSAHFEDGEFLSGGFEQKFEQAIETIVAHSIGQIMIAIGSELIFSDGDVDDFEQRMETFAANIEQKFEHQGEALEARAEVLCASLANIDRLEEKLQNEVPQLANMDVLQVKHYAM</sequence>
<proteinExistence type="predicted"/>
<evidence type="ECO:0000256" key="1">
    <source>
        <dbReference type="SAM" id="SignalP"/>
    </source>
</evidence>
<name>A0A857JLY9_9ALTE</name>
<dbReference type="EMBL" id="CP047656">
    <property type="protein sequence ID" value="QHJ12140.1"/>
    <property type="molecule type" value="Genomic_DNA"/>
</dbReference>
<dbReference type="RefSeq" id="WP_160180048.1">
    <property type="nucleotide sequence ID" value="NZ_CP047656.1"/>
</dbReference>
<dbReference type="InterPro" id="IPR021307">
    <property type="entry name" value="DUF2884"/>
</dbReference>
<evidence type="ECO:0000313" key="2">
    <source>
        <dbReference type="EMBL" id="QHJ12140.1"/>
    </source>
</evidence>
<evidence type="ECO:0000313" key="3">
    <source>
        <dbReference type="Proteomes" id="UP000464524"/>
    </source>
</evidence>
<accession>A0A857JLY9</accession>
<gene>
    <name evidence="2" type="ORF">FX988_02391</name>
</gene>
<dbReference type="KEGG" id="pmes:FX988_02391"/>
<dbReference type="AlphaFoldDB" id="A0A857JLY9"/>
<dbReference type="Pfam" id="PF11101">
    <property type="entry name" value="DUF2884"/>
    <property type="match status" value="1"/>
</dbReference>
<protein>
    <recommendedName>
        <fullName evidence="4">DUF2884 family protein</fullName>
    </recommendedName>
</protein>
<organism evidence="2 3">
    <name type="scientific">Paraglaciecola mesophila</name>
    <dbReference type="NCBI Taxonomy" id="197222"/>
    <lineage>
        <taxon>Bacteria</taxon>
        <taxon>Pseudomonadati</taxon>
        <taxon>Pseudomonadota</taxon>
        <taxon>Gammaproteobacteria</taxon>
        <taxon>Alteromonadales</taxon>
        <taxon>Alteromonadaceae</taxon>
        <taxon>Paraglaciecola</taxon>
    </lineage>
</organism>
<keyword evidence="1" id="KW-0732">Signal</keyword>
<dbReference type="Proteomes" id="UP000464524">
    <property type="component" value="Chromosome"/>
</dbReference>